<dbReference type="OrthoDB" id="7679021at2"/>
<keyword evidence="1" id="KW-1133">Transmembrane helix</keyword>
<comment type="caution">
    <text evidence="3">The sequence shown here is derived from an EMBL/GenBank/DDBJ whole genome shotgun (WGS) entry which is preliminary data.</text>
</comment>
<name>A0A2U2DX19_9HYPH</name>
<feature type="domain" description="DUF6460" evidence="2">
    <location>
        <begin position="49"/>
        <end position="75"/>
    </location>
</feature>
<gene>
    <name evidence="3" type="ORF">DEM27_01240</name>
</gene>
<feature type="transmembrane region" description="Helical" evidence="1">
    <location>
        <begin position="50"/>
        <end position="76"/>
    </location>
</feature>
<evidence type="ECO:0000313" key="3">
    <source>
        <dbReference type="EMBL" id="PWE57851.1"/>
    </source>
</evidence>
<accession>A0A2U2DX19</accession>
<dbReference type="Pfam" id="PF20061">
    <property type="entry name" value="DUF6460"/>
    <property type="match status" value="1"/>
</dbReference>
<evidence type="ECO:0000313" key="4">
    <source>
        <dbReference type="Proteomes" id="UP000245252"/>
    </source>
</evidence>
<keyword evidence="1" id="KW-0812">Transmembrane</keyword>
<evidence type="ECO:0000259" key="2">
    <source>
        <dbReference type="Pfam" id="PF20061"/>
    </source>
</evidence>
<keyword evidence="4" id="KW-1185">Reference proteome</keyword>
<organism evidence="3 4">
    <name type="scientific">Metarhizobium album</name>
    <dbReference type="NCBI Taxonomy" id="2182425"/>
    <lineage>
        <taxon>Bacteria</taxon>
        <taxon>Pseudomonadati</taxon>
        <taxon>Pseudomonadota</taxon>
        <taxon>Alphaproteobacteria</taxon>
        <taxon>Hyphomicrobiales</taxon>
        <taxon>Rhizobiaceae</taxon>
        <taxon>Metarhizobium</taxon>
    </lineage>
</organism>
<dbReference type="AlphaFoldDB" id="A0A2U2DX19"/>
<evidence type="ECO:0000256" key="1">
    <source>
        <dbReference type="SAM" id="Phobius"/>
    </source>
</evidence>
<proteinExistence type="predicted"/>
<dbReference type="InterPro" id="IPR045594">
    <property type="entry name" value="DUF6460"/>
</dbReference>
<sequence>MLRLLAAMLKIALASLLLGAALSFFGITTNSLLTFAGLTEDDIRLFLERAIAWAIPNMVLGSLIILPIWLLTYLFLPPRSD</sequence>
<dbReference type="EMBL" id="QFBC01000001">
    <property type="protein sequence ID" value="PWE57851.1"/>
    <property type="molecule type" value="Genomic_DNA"/>
</dbReference>
<protein>
    <recommendedName>
        <fullName evidence="2">DUF6460 domain-containing protein</fullName>
    </recommendedName>
</protein>
<keyword evidence="1" id="KW-0472">Membrane</keyword>
<dbReference type="RefSeq" id="WP_109456368.1">
    <property type="nucleotide sequence ID" value="NZ_QFBC01000001.1"/>
</dbReference>
<dbReference type="Proteomes" id="UP000245252">
    <property type="component" value="Unassembled WGS sequence"/>
</dbReference>
<reference evidence="3 4" key="1">
    <citation type="submission" date="2018-05" db="EMBL/GenBank/DDBJ databases">
        <title>The draft genome of strain NS-104.</title>
        <authorList>
            <person name="Hang P."/>
            <person name="Jiang J."/>
        </authorList>
    </citation>
    <scope>NUCLEOTIDE SEQUENCE [LARGE SCALE GENOMIC DNA]</scope>
    <source>
        <strain evidence="3 4">NS-104</strain>
    </source>
</reference>